<sequence>MAALCLLYDLMSSNSSLSCWCLLCNRATCSEKATFTS</sequence>
<proteinExistence type="predicted"/>
<organism evidence="1">
    <name type="scientific">Anguilla anguilla</name>
    <name type="common">European freshwater eel</name>
    <name type="synonym">Muraena anguilla</name>
    <dbReference type="NCBI Taxonomy" id="7936"/>
    <lineage>
        <taxon>Eukaryota</taxon>
        <taxon>Metazoa</taxon>
        <taxon>Chordata</taxon>
        <taxon>Craniata</taxon>
        <taxon>Vertebrata</taxon>
        <taxon>Euteleostomi</taxon>
        <taxon>Actinopterygii</taxon>
        <taxon>Neopterygii</taxon>
        <taxon>Teleostei</taxon>
        <taxon>Anguilliformes</taxon>
        <taxon>Anguillidae</taxon>
        <taxon>Anguilla</taxon>
    </lineage>
</organism>
<protein>
    <submittedName>
        <fullName evidence="1">Uncharacterized protein</fullName>
    </submittedName>
</protein>
<dbReference type="AlphaFoldDB" id="A0A0E9VG37"/>
<reference evidence="1" key="1">
    <citation type="submission" date="2014-11" db="EMBL/GenBank/DDBJ databases">
        <authorList>
            <person name="Amaro Gonzalez C."/>
        </authorList>
    </citation>
    <scope>NUCLEOTIDE SEQUENCE</scope>
</reference>
<name>A0A0E9VG37_ANGAN</name>
<reference evidence="1" key="2">
    <citation type="journal article" date="2015" name="Fish Shellfish Immunol.">
        <title>Early steps in the European eel (Anguilla anguilla)-Vibrio vulnificus interaction in the gills: Role of the RtxA13 toxin.</title>
        <authorList>
            <person name="Callol A."/>
            <person name="Pajuelo D."/>
            <person name="Ebbesson L."/>
            <person name="Teles M."/>
            <person name="MacKenzie S."/>
            <person name="Amaro C."/>
        </authorList>
    </citation>
    <scope>NUCLEOTIDE SEQUENCE</scope>
</reference>
<evidence type="ECO:0000313" key="1">
    <source>
        <dbReference type="EMBL" id="JAH76385.1"/>
    </source>
</evidence>
<dbReference type="EMBL" id="GBXM01032192">
    <property type="protein sequence ID" value="JAH76385.1"/>
    <property type="molecule type" value="Transcribed_RNA"/>
</dbReference>
<accession>A0A0E9VG37</accession>